<organism evidence="3 4">
    <name type="scientific">Nicotiana sylvestris</name>
    <name type="common">Wood tobacco</name>
    <name type="synonym">South American tobacco</name>
    <dbReference type="NCBI Taxonomy" id="4096"/>
    <lineage>
        <taxon>Eukaryota</taxon>
        <taxon>Viridiplantae</taxon>
        <taxon>Streptophyta</taxon>
        <taxon>Embryophyta</taxon>
        <taxon>Tracheophyta</taxon>
        <taxon>Spermatophyta</taxon>
        <taxon>Magnoliopsida</taxon>
        <taxon>eudicotyledons</taxon>
        <taxon>Gunneridae</taxon>
        <taxon>Pentapetalae</taxon>
        <taxon>asterids</taxon>
        <taxon>lamiids</taxon>
        <taxon>Solanales</taxon>
        <taxon>Solanaceae</taxon>
        <taxon>Nicotianoideae</taxon>
        <taxon>Nicotianeae</taxon>
        <taxon>Nicotiana</taxon>
    </lineage>
</organism>
<protein>
    <submittedName>
        <fullName evidence="4">Uncharacterized protein LOC104213032</fullName>
    </submittedName>
</protein>
<dbReference type="InterPro" id="IPR036397">
    <property type="entry name" value="RNaseH_sf"/>
</dbReference>
<keyword evidence="1" id="KW-0812">Transmembrane</keyword>
<evidence type="ECO:0000256" key="1">
    <source>
        <dbReference type="SAM" id="Phobius"/>
    </source>
</evidence>
<evidence type="ECO:0000313" key="4">
    <source>
        <dbReference type="RefSeq" id="XP_009760732.1"/>
    </source>
</evidence>
<dbReference type="GO" id="GO:0004523">
    <property type="term" value="F:RNA-DNA hybrid ribonuclease activity"/>
    <property type="evidence" value="ECO:0007669"/>
    <property type="project" value="InterPro"/>
</dbReference>
<dbReference type="GO" id="GO:0003676">
    <property type="term" value="F:nucleic acid binding"/>
    <property type="evidence" value="ECO:0007669"/>
    <property type="project" value="InterPro"/>
</dbReference>
<feature type="domain" description="RNase H type-1" evidence="2">
    <location>
        <begin position="100"/>
        <end position="168"/>
    </location>
</feature>
<evidence type="ECO:0000313" key="3">
    <source>
        <dbReference type="Proteomes" id="UP000189701"/>
    </source>
</evidence>
<dbReference type="SUPFAM" id="SSF53098">
    <property type="entry name" value="Ribonuclease H-like"/>
    <property type="match status" value="1"/>
</dbReference>
<feature type="non-terminal residue" evidence="4">
    <location>
        <position position="1"/>
    </location>
</feature>
<keyword evidence="1" id="KW-1133">Transmembrane helix</keyword>
<dbReference type="CDD" id="cd06222">
    <property type="entry name" value="RNase_H_like"/>
    <property type="match status" value="1"/>
</dbReference>
<keyword evidence="3" id="KW-1185">Reference proteome</keyword>
<dbReference type="Gene3D" id="3.30.420.10">
    <property type="entry name" value="Ribonuclease H-like superfamily/Ribonuclease H"/>
    <property type="match status" value="1"/>
</dbReference>
<dbReference type="Pfam" id="PF13456">
    <property type="entry name" value="RVT_3"/>
    <property type="match status" value="1"/>
</dbReference>
<evidence type="ECO:0000259" key="2">
    <source>
        <dbReference type="Pfam" id="PF13456"/>
    </source>
</evidence>
<dbReference type="RefSeq" id="XP_009760732.1">
    <property type="nucleotide sequence ID" value="XM_009762430.1"/>
</dbReference>
<dbReference type="InterPro" id="IPR044730">
    <property type="entry name" value="RNase_H-like_dom_plant"/>
</dbReference>
<feature type="transmembrane region" description="Helical" evidence="1">
    <location>
        <begin position="6"/>
        <end position="31"/>
    </location>
</feature>
<proteinExistence type="predicted"/>
<sequence length="183" mass="20214">LLVYWLLLYCCVAVYATAVFCTDLPLLLFAFQIPGTQIDTLTNRNNNIFNSASASVNPLNVYNQAAQYYYLTTSLNPKQKITTGTPIKRQPPPQGFYKLNIDGAFDKHNHMAGAAGVFHNAFGAWVYGFTKPLSDTDILQAELLALYHGLQLAHHRNLRPLQVETDSQVDVLGSLGDSAATHI</sequence>
<dbReference type="PANTHER" id="PTHR47723:SF19">
    <property type="entry name" value="POLYNUCLEOTIDYL TRANSFERASE, RIBONUCLEASE H-LIKE SUPERFAMILY PROTEIN"/>
    <property type="match status" value="1"/>
</dbReference>
<reference evidence="4" key="2">
    <citation type="submission" date="2025-08" db="UniProtKB">
        <authorList>
            <consortium name="RefSeq"/>
        </authorList>
    </citation>
    <scope>IDENTIFICATION</scope>
    <source>
        <tissue evidence="4">Leaf</tissue>
    </source>
</reference>
<gene>
    <name evidence="4" type="primary">LOC104213032</name>
</gene>
<dbReference type="InterPro" id="IPR012337">
    <property type="entry name" value="RNaseH-like_sf"/>
</dbReference>
<keyword evidence="1" id="KW-0472">Membrane</keyword>
<dbReference type="Proteomes" id="UP000189701">
    <property type="component" value="Unplaced"/>
</dbReference>
<name>A0A1U7UXG8_NICSY</name>
<dbReference type="InterPro" id="IPR002156">
    <property type="entry name" value="RNaseH_domain"/>
</dbReference>
<accession>A0A1U7UXG8</accession>
<dbReference type="eggNOG" id="KOG1075">
    <property type="taxonomic scope" value="Eukaryota"/>
</dbReference>
<dbReference type="InterPro" id="IPR053151">
    <property type="entry name" value="RNase_H-like"/>
</dbReference>
<reference evidence="3" key="1">
    <citation type="journal article" date="2013" name="Genome Biol.">
        <title>Reference genomes and transcriptomes of Nicotiana sylvestris and Nicotiana tomentosiformis.</title>
        <authorList>
            <person name="Sierro N."/>
            <person name="Battey J.N."/>
            <person name="Ouadi S."/>
            <person name="Bovet L."/>
            <person name="Goepfert S."/>
            <person name="Bakaher N."/>
            <person name="Peitsch M.C."/>
            <person name="Ivanov N.V."/>
        </authorList>
    </citation>
    <scope>NUCLEOTIDE SEQUENCE [LARGE SCALE GENOMIC DNA]</scope>
</reference>
<dbReference type="PANTHER" id="PTHR47723">
    <property type="entry name" value="OS05G0353850 PROTEIN"/>
    <property type="match status" value="1"/>
</dbReference>
<dbReference type="AlphaFoldDB" id="A0A1U7UXG8"/>